<dbReference type="InterPro" id="IPR014721">
    <property type="entry name" value="Ribsml_uS5_D2-typ_fold_subgr"/>
</dbReference>
<dbReference type="EMBL" id="CP020946">
    <property type="protein sequence ID" value="ASD62082.1"/>
    <property type="molecule type" value="Genomic_DNA"/>
</dbReference>
<comment type="function">
    <text evidence="6">RNaseP catalyzes the removal of the 5'-leader sequence from pre-tRNA to produce the mature 5'-terminus. It can also cleave other RNA substrates such as 4.5S RNA. The protein component plays an auxiliary but essential role in vivo by binding to the 5'-leader sequence and broadening the substrate specificity of the ribozyme.</text>
</comment>
<evidence type="ECO:0000256" key="3">
    <source>
        <dbReference type="ARBA" id="ARBA00022759"/>
    </source>
</evidence>
<dbReference type="HAMAP" id="MF_00227">
    <property type="entry name" value="RNase_P"/>
    <property type="match status" value="1"/>
</dbReference>
<keyword evidence="2 6" id="KW-0540">Nuclease</keyword>
<keyword evidence="5 6" id="KW-0694">RNA-binding</keyword>
<dbReference type="Pfam" id="PF00825">
    <property type="entry name" value="Ribonuclease_P"/>
    <property type="match status" value="1"/>
</dbReference>
<comment type="catalytic activity">
    <reaction evidence="6">
        <text>Endonucleolytic cleavage of RNA, removing 5'-extranucleotides from tRNA precursor.</text>
        <dbReference type="EC" id="3.1.26.5"/>
    </reaction>
</comment>
<evidence type="ECO:0000256" key="1">
    <source>
        <dbReference type="ARBA" id="ARBA00022694"/>
    </source>
</evidence>
<evidence type="ECO:0000313" key="8">
    <source>
        <dbReference type="EMBL" id="ASD62082.1"/>
    </source>
</evidence>
<protein>
    <recommendedName>
        <fullName evidence="6 7">Ribonuclease P protein component</fullName>
        <shortName evidence="6">RNase P protein</shortName>
        <shortName evidence="6">RNaseP protein</shortName>
        <ecNumber evidence="6 7">3.1.26.5</ecNumber>
    </recommendedName>
    <alternativeName>
        <fullName evidence="6">Protein C5</fullName>
    </alternativeName>
</protein>
<dbReference type="Proteomes" id="UP000197003">
    <property type="component" value="Chromosome"/>
</dbReference>
<keyword evidence="1 6" id="KW-0819">tRNA processing</keyword>
<evidence type="ECO:0000256" key="7">
    <source>
        <dbReference type="NCBIfam" id="TIGR00188"/>
    </source>
</evidence>
<name>A0A1Z3N3M4_BDEBC</name>
<sequence>MVENNSAQVIKRSSEFLSLKQSGKRHWPTKWLLLNYQRNQVGQLRFGVTASRKTGSAVVRNKLKRWTREYFRSFLVAGQTLEADINLIFKPMEANFYKGLSHEEFVKAMDRGLETLRKHL</sequence>
<organism evidence="8 9">
    <name type="scientific">Bdellovibrio bacteriovorus</name>
    <dbReference type="NCBI Taxonomy" id="959"/>
    <lineage>
        <taxon>Bacteria</taxon>
        <taxon>Pseudomonadati</taxon>
        <taxon>Bdellovibrionota</taxon>
        <taxon>Bdellovibrionia</taxon>
        <taxon>Bdellovibrionales</taxon>
        <taxon>Pseudobdellovibrionaceae</taxon>
        <taxon>Bdellovibrio</taxon>
    </lineage>
</organism>
<dbReference type="EC" id="3.1.26.5" evidence="6 7"/>
<evidence type="ECO:0000256" key="2">
    <source>
        <dbReference type="ARBA" id="ARBA00022722"/>
    </source>
</evidence>
<gene>
    <name evidence="6" type="primary">rnpA</name>
    <name evidence="8" type="ORF">B9G79_00155</name>
</gene>
<accession>A0A1Z3N3M4</accession>
<keyword evidence="3 6" id="KW-0255">Endonuclease</keyword>
<dbReference type="PANTHER" id="PTHR33992:SF1">
    <property type="entry name" value="RIBONUCLEASE P PROTEIN COMPONENT"/>
    <property type="match status" value="1"/>
</dbReference>
<evidence type="ECO:0000256" key="4">
    <source>
        <dbReference type="ARBA" id="ARBA00022801"/>
    </source>
</evidence>
<dbReference type="PANTHER" id="PTHR33992">
    <property type="entry name" value="RIBONUCLEASE P PROTEIN COMPONENT"/>
    <property type="match status" value="1"/>
</dbReference>
<dbReference type="GO" id="GO:0030677">
    <property type="term" value="C:ribonuclease P complex"/>
    <property type="evidence" value="ECO:0007669"/>
    <property type="project" value="TreeGrafter"/>
</dbReference>
<dbReference type="InterPro" id="IPR020568">
    <property type="entry name" value="Ribosomal_Su5_D2-typ_SF"/>
</dbReference>
<proteinExistence type="inferred from homology"/>
<dbReference type="InterPro" id="IPR000100">
    <property type="entry name" value="RNase_P"/>
</dbReference>
<dbReference type="GO" id="GO:0000049">
    <property type="term" value="F:tRNA binding"/>
    <property type="evidence" value="ECO:0007669"/>
    <property type="project" value="UniProtKB-UniRule"/>
</dbReference>
<comment type="subunit">
    <text evidence="6">Consists of a catalytic RNA component (M1 or rnpB) and a protein subunit.</text>
</comment>
<dbReference type="AlphaFoldDB" id="A0A1Z3N3M4"/>
<evidence type="ECO:0000313" key="9">
    <source>
        <dbReference type="Proteomes" id="UP000197003"/>
    </source>
</evidence>
<comment type="similarity">
    <text evidence="6">Belongs to the RnpA family.</text>
</comment>
<dbReference type="GO" id="GO:0004526">
    <property type="term" value="F:ribonuclease P activity"/>
    <property type="evidence" value="ECO:0007669"/>
    <property type="project" value="UniProtKB-UniRule"/>
</dbReference>
<dbReference type="NCBIfam" id="TIGR00188">
    <property type="entry name" value="rnpA"/>
    <property type="match status" value="1"/>
</dbReference>
<keyword evidence="4 6" id="KW-0378">Hydrolase</keyword>
<evidence type="ECO:0000256" key="6">
    <source>
        <dbReference type="HAMAP-Rule" id="MF_00227"/>
    </source>
</evidence>
<dbReference type="SUPFAM" id="SSF54211">
    <property type="entry name" value="Ribosomal protein S5 domain 2-like"/>
    <property type="match status" value="1"/>
</dbReference>
<dbReference type="GO" id="GO:0001682">
    <property type="term" value="P:tRNA 5'-leader removal"/>
    <property type="evidence" value="ECO:0007669"/>
    <property type="project" value="UniProtKB-UniRule"/>
</dbReference>
<dbReference type="GO" id="GO:0042781">
    <property type="term" value="F:3'-tRNA processing endoribonuclease activity"/>
    <property type="evidence" value="ECO:0007669"/>
    <property type="project" value="TreeGrafter"/>
</dbReference>
<dbReference type="Gene3D" id="3.30.230.10">
    <property type="match status" value="1"/>
</dbReference>
<reference evidence="8 9" key="1">
    <citation type="submission" date="2017-04" db="EMBL/GenBank/DDBJ databases">
        <title>Whole genome sequence of Bdellovibrio bacteriovorus strain SSB218315.</title>
        <authorList>
            <person name="Oyedara O."/>
            <person name="Rodriguez-Perez M.A."/>
        </authorList>
    </citation>
    <scope>NUCLEOTIDE SEQUENCE [LARGE SCALE GENOMIC DNA]</scope>
    <source>
        <strain evidence="8 9">SSB218315</strain>
    </source>
</reference>
<evidence type="ECO:0000256" key="5">
    <source>
        <dbReference type="ARBA" id="ARBA00022884"/>
    </source>
</evidence>